<dbReference type="KEGG" id="pif:PITG_01147"/>
<dbReference type="VEuPathDB" id="FungiDB:PITG_01147"/>
<organism evidence="2 3">
    <name type="scientific">Phytophthora infestans (strain T30-4)</name>
    <name type="common">Potato late blight agent</name>
    <dbReference type="NCBI Taxonomy" id="403677"/>
    <lineage>
        <taxon>Eukaryota</taxon>
        <taxon>Sar</taxon>
        <taxon>Stramenopiles</taxon>
        <taxon>Oomycota</taxon>
        <taxon>Peronosporomycetes</taxon>
        <taxon>Peronosporales</taxon>
        <taxon>Peronosporaceae</taxon>
        <taxon>Phytophthora</taxon>
    </lineage>
</organism>
<reference evidence="3" key="1">
    <citation type="journal article" date="2009" name="Nature">
        <title>Genome sequence and analysis of the Irish potato famine pathogen Phytophthora infestans.</title>
        <authorList>
            <consortium name="The Broad Institute Genome Sequencing Platform"/>
            <person name="Haas B.J."/>
            <person name="Kamoun S."/>
            <person name="Zody M.C."/>
            <person name="Jiang R.H."/>
            <person name="Handsaker R.E."/>
            <person name="Cano L.M."/>
            <person name="Grabherr M."/>
            <person name="Kodira C.D."/>
            <person name="Raffaele S."/>
            <person name="Torto-Alalibo T."/>
            <person name="Bozkurt T.O."/>
            <person name="Ah-Fong A.M."/>
            <person name="Alvarado L."/>
            <person name="Anderson V.L."/>
            <person name="Armstrong M.R."/>
            <person name="Avrova A."/>
            <person name="Baxter L."/>
            <person name="Beynon J."/>
            <person name="Boevink P.C."/>
            <person name="Bollmann S.R."/>
            <person name="Bos J.I."/>
            <person name="Bulone V."/>
            <person name="Cai G."/>
            <person name="Cakir C."/>
            <person name="Carrington J.C."/>
            <person name="Chawner M."/>
            <person name="Conti L."/>
            <person name="Costanzo S."/>
            <person name="Ewan R."/>
            <person name="Fahlgren N."/>
            <person name="Fischbach M.A."/>
            <person name="Fugelstad J."/>
            <person name="Gilroy E.M."/>
            <person name="Gnerre S."/>
            <person name="Green P.J."/>
            <person name="Grenville-Briggs L.J."/>
            <person name="Griffith J."/>
            <person name="Grunwald N.J."/>
            <person name="Horn K."/>
            <person name="Horner N.R."/>
            <person name="Hu C.H."/>
            <person name="Huitema E."/>
            <person name="Jeong D.H."/>
            <person name="Jones A.M."/>
            <person name="Jones J.D."/>
            <person name="Jones R.W."/>
            <person name="Karlsson E.K."/>
            <person name="Kunjeti S.G."/>
            <person name="Lamour K."/>
            <person name="Liu Z."/>
            <person name="Ma L."/>
            <person name="Maclean D."/>
            <person name="Chibucos M.C."/>
            <person name="McDonald H."/>
            <person name="McWalters J."/>
            <person name="Meijer H.J."/>
            <person name="Morgan W."/>
            <person name="Morris P.F."/>
            <person name="Munro C.A."/>
            <person name="O'Neill K."/>
            <person name="Ospina-Giraldo M."/>
            <person name="Pinzon A."/>
            <person name="Pritchard L."/>
            <person name="Ramsahoye B."/>
            <person name="Ren Q."/>
            <person name="Restrepo S."/>
            <person name="Roy S."/>
            <person name="Sadanandom A."/>
            <person name="Savidor A."/>
            <person name="Schornack S."/>
            <person name="Schwartz D.C."/>
            <person name="Schumann U.D."/>
            <person name="Schwessinger B."/>
            <person name="Seyer L."/>
            <person name="Sharpe T."/>
            <person name="Silvar C."/>
            <person name="Song J."/>
            <person name="Studholme D.J."/>
            <person name="Sykes S."/>
            <person name="Thines M."/>
            <person name="van de Vondervoort P.J."/>
            <person name="Phuntumart V."/>
            <person name="Wawra S."/>
            <person name="Weide R."/>
            <person name="Win J."/>
            <person name="Young C."/>
            <person name="Zhou S."/>
            <person name="Fry W."/>
            <person name="Meyers B.C."/>
            <person name="van West P."/>
            <person name="Ristaino J."/>
            <person name="Govers F."/>
            <person name="Birch P.R."/>
            <person name="Whisson S.C."/>
            <person name="Judelson H.S."/>
            <person name="Nusbaum C."/>
        </authorList>
    </citation>
    <scope>NUCLEOTIDE SEQUENCE [LARGE SCALE GENOMIC DNA]</scope>
    <source>
        <strain evidence="3">T30-4</strain>
    </source>
</reference>
<evidence type="ECO:0000256" key="1">
    <source>
        <dbReference type="SAM" id="SignalP"/>
    </source>
</evidence>
<accession>D0MSL0</accession>
<dbReference type="InParanoid" id="D0MSL0"/>
<dbReference type="SUPFAM" id="SSF53098">
    <property type="entry name" value="Ribonuclease H-like"/>
    <property type="match status" value="1"/>
</dbReference>
<dbReference type="OrthoDB" id="121607at2759"/>
<protein>
    <recommendedName>
        <fullName evidence="4">DUF659 domain-containing protein</fullName>
    </recommendedName>
</protein>
<feature type="chain" id="PRO_5003011846" description="DUF659 domain-containing protein" evidence="1">
    <location>
        <begin position="24"/>
        <end position="276"/>
    </location>
</feature>
<evidence type="ECO:0000313" key="3">
    <source>
        <dbReference type="Proteomes" id="UP000006643"/>
    </source>
</evidence>
<evidence type="ECO:0000313" key="2">
    <source>
        <dbReference type="EMBL" id="EEY58479.1"/>
    </source>
</evidence>
<dbReference type="HOGENOM" id="CLU_059494_0_0_1"/>
<keyword evidence="1" id="KW-0732">Signal</keyword>
<proteinExistence type="predicted"/>
<gene>
    <name evidence="2" type="ORF">PITG_01147</name>
</gene>
<dbReference type="STRING" id="403677.D0MSL0"/>
<dbReference type="RefSeq" id="XP_002909665.1">
    <property type="nucleotide sequence ID" value="XM_002909619.1"/>
</dbReference>
<dbReference type="GeneID" id="9473543"/>
<keyword evidence="3" id="KW-1185">Reference proteome</keyword>
<dbReference type="EMBL" id="DS028118">
    <property type="protein sequence ID" value="EEY58479.1"/>
    <property type="molecule type" value="Genomic_DNA"/>
</dbReference>
<dbReference type="Proteomes" id="UP000006643">
    <property type="component" value="Unassembled WGS sequence"/>
</dbReference>
<dbReference type="AlphaFoldDB" id="D0MSL0"/>
<evidence type="ECO:0008006" key="4">
    <source>
        <dbReference type="Google" id="ProtNLM"/>
    </source>
</evidence>
<name>D0MSL0_PHYIT</name>
<sequence length="276" mass="31657">MNISKEHNLGVQLTLFGVILTFALTPVGDRHDGLAVADNIEKVIRQGLDEGWNIGAIITDNAGQCGRARRILALRWPQLVFWLQRVRRLMKRFYGNTLGLRTLCATRWNSMQGCFASLLRVKTALPMLHHQYGMDSDFPLSLRCLGDVDFWTSLTSAENVIAPLSYASYRLQRDENTVGDVLVKCVEERWRQCEQPLFMLGFALHPAYADHARALPTTKVSGLGRLPSIAAYYYRRLFSTEDVGVIRSDMLDWMEGKFTRTKASEFKSSLWKYWRW</sequence>
<feature type="signal peptide" evidence="1">
    <location>
        <begin position="1"/>
        <end position="23"/>
    </location>
</feature>
<dbReference type="InterPro" id="IPR012337">
    <property type="entry name" value="RNaseH-like_sf"/>
</dbReference>